<evidence type="ECO:0000256" key="1">
    <source>
        <dbReference type="SAM" id="SignalP"/>
    </source>
</evidence>
<evidence type="ECO:0008006" key="4">
    <source>
        <dbReference type="Google" id="ProtNLM"/>
    </source>
</evidence>
<protein>
    <recommendedName>
        <fullName evidence="4">SH3 domain-containing protein</fullName>
    </recommendedName>
</protein>
<evidence type="ECO:0000313" key="2">
    <source>
        <dbReference type="EMBL" id="GIE04659.1"/>
    </source>
</evidence>
<evidence type="ECO:0000313" key="3">
    <source>
        <dbReference type="Proteomes" id="UP000637628"/>
    </source>
</evidence>
<organism evidence="2 3">
    <name type="scientific">Paractinoplanes durhamensis</name>
    <dbReference type="NCBI Taxonomy" id="113563"/>
    <lineage>
        <taxon>Bacteria</taxon>
        <taxon>Bacillati</taxon>
        <taxon>Actinomycetota</taxon>
        <taxon>Actinomycetes</taxon>
        <taxon>Micromonosporales</taxon>
        <taxon>Micromonosporaceae</taxon>
        <taxon>Paractinoplanes</taxon>
    </lineage>
</organism>
<keyword evidence="3" id="KW-1185">Reference proteome</keyword>
<feature type="chain" id="PRO_5046808746" description="SH3 domain-containing protein" evidence="1">
    <location>
        <begin position="29"/>
        <end position="129"/>
    </location>
</feature>
<dbReference type="EMBL" id="BOML01000048">
    <property type="protein sequence ID" value="GIE04659.1"/>
    <property type="molecule type" value="Genomic_DNA"/>
</dbReference>
<gene>
    <name evidence="2" type="ORF">Adu01nite_60090</name>
</gene>
<accession>A0ABQ3Z4A1</accession>
<comment type="caution">
    <text evidence="2">The sequence shown here is derived from an EMBL/GenBank/DDBJ whole genome shotgun (WGS) entry which is preliminary data.</text>
</comment>
<name>A0ABQ3Z4A1_9ACTN</name>
<sequence>MIGKLSRLAGRILLVTALVTGGSGVVLASPAQAAVDCSVSHSANGEGSGWTTVSRPLKVGPYGDCAKTGKSTGIYGKVWLHCYVYNSYSNVWWWVRVDGTSNEGWIFEDYLSDVDLDDNHDGNWDYTWC</sequence>
<dbReference type="RefSeq" id="WP_203731566.1">
    <property type="nucleotide sequence ID" value="NZ_BAAATX010000011.1"/>
</dbReference>
<feature type="signal peptide" evidence="1">
    <location>
        <begin position="1"/>
        <end position="28"/>
    </location>
</feature>
<proteinExistence type="predicted"/>
<dbReference type="Proteomes" id="UP000637628">
    <property type="component" value="Unassembled WGS sequence"/>
</dbReference>
<keyword evidence="1" id="KW-0732">Signal</keyword>
<reference evidence="2 3" key="1">
    <citation type="submission" date="2021-01" db="EMBL/GenBank/DDBJ databases">
        <title>Whole genome shotgun sequence of Actinoplanes durhamensis NBRC 14914.</title>
        <authorList>
            <person name="Komaki H."/>
            <person name="Tamura T."/>
        </authorList>
    </citation>
    <scope>NUCLEOTIDE SEQUENCE [LARGE SCALE GENOMIC DNA]</scope>
    <source>
        <strain evidence="2 3">NBRC 14914</strain>
    </source>
</reference>